<protein>
    <submittedName>
        <fullName evidence="2">Uncharacterized protein</fullName>
    </submittedName>
</protein>
<feature type="coiled-coil region" evidence="1">
    <location>
        <begin position="7"/>
        <end position="34"/>
    </location>
</feature>
<dbReference type="AlphaFoldDB" id="A0A232FNC2"/>
<dbReference type="EMBL" id="NNAY01000012">
    <property type="protein sequence ID" value="OXU32010.1"/>
    <property type="molecule type" value="Genomic_DNA"/>
</dbReference>
<evidence type="ECO:0000256" key="1">
    <source>
        <dbReference type="SAM" id="Coils"/>
    </source>
</evidence>
<sequence length="73" mass="8428">MIFSFGKSMLKSKLSELEQRVLEAEGRADEAEDKYRGEWLRRMAPMCTGSVSTCSNFPMVYGFPIWLLCRVQD</sequence>
<keyword evidence="1" id="KW-0175">Coiled coil</keyword>
<evidence type="ECO:0000313" key="2">
    <source>
        <dbReference type="EMBL" id="OXU32010.1"/>
    </source>
</evidence>
<comment type="caution">
    <text evidence="2">The sequence shown here is derived from an EMBL/GenBank/DDBJ whole genome shotgun (WGS) entry which is preliminary data.</text>
</comment>
<evidence type="ECO:0000313" key="3">
    <source>
        <dbReference type="Proteomes" id="UP000215335"/>
    </source>
</evidence>
<proteinExistence type="predicted"/>
<organism evidence="2 3">
    <name type="scientific">Trichomalopsis sarcophagae</name>
    <dbReference type="NCBI Taxonomy" id="543379"/>
    <lineage>
        <taxon>Eukaryota</taxon>
        <taxon>Metazoa</taxon>
        <taxon>Ecdysozoa</taxon>
        <taxon>Arthropoda</taxon>
        <taxon>Hexapoda</taxon>
        <taxon>Insecta</taxon>
        <taxon>Pterygota</taxon>
        <taxon>Neoptera</taxon>
        <taxon>Endopterygota</taxon>
        <taxon>Hymenoptera</taxon>
        <taxon>Apocrita</taxon>
        <taxon>Proctotrupomorpha</taxon>
        <taxon>Chalcidoidea</taxon>
        <taxon>Pteromalidae</taxon>
        <taxon>Pteromalinae</taxon>
        <taxon>Trichomalopsis</taxon>
    </lineage>
</organism>
<gene>
    <name evidence="2" type="ORF">TSAR_001172</name>
</gene>
<accession>A0A232FNC2</accession>
<name>A0A232FNC2_9HYME</name>
<reference evidence="2 3" key="1">
    <citation type="journal article" date="2017" name="Curr. Biol.">
        <title>The Evolution of Venom by Co-option of Single-Copy Genes.</title>
        <authorList>
            <person name="Martinson E.O."/>
            <person name="Mrinalini"/>
            <person name="Kelkar Y.D."/>
            <person name="Chang C.H."/>
            <person name="Werren J.H."/>
        </authorList>
    </citation>
    <scope>NUCLEOTIDE SEQUENCE [LARGE SCALE GENOMIC DNA]</scope>
    <source>
        <strain evidence="2 3">Alberta</strain>
        <tissue evidence="2">Whole body</tissue>
    </source>
</reference>
<dbReference type="Proteomes" id="UP000215335">
    <property type="component" value="Unassembled WGS sequence"/>
</dbReference>
<keyword evidence="3" id="KW-1185">Reference proteome</keyword>